<accession>A0A1Y1S6E9</accession>
<gene>
    <name evidence="1" type="ORF">ECANGB1_1607</name>
</gene>
<reference evidence="1 2" key="1">
    <citation type="journal article" date="2017" name="Environ. Microbiol.">
        <title>Decay of the glycolytic pathway and adaptation to intranuclear parasitism within Enterocytozoonidae microsporidia.</title>
        <authorList>
            <person name="Wiredu Boakye D."/>
            <person name="Jaroenlak P."/>
            <person name="Prachumwat A."/>
            <person name="Williams T.A."/>
            <person name="Bateman K.S."/>
            <person name="Itsathitphaisarn O."/>
            <person name="Sritunyalucksana K."/>
            <person name="Paszkiewicz K.H."/>
            <person name="Moore K.A."/>
            <person name="Stentiford G.D."/>
            <person name="Williams B.A."/>
        </authorList>
    </citation>
    <scope>NUCLEOTIDE SEQUENCE [LARGE SCALE GENOMIC DNA]</scope>
    <source>
        <strain evidence="1 2">GB1</strain>
    </source>
</reference>
<name>A0A1Y1S6E9_9MICR</name>
<evidence type="ECO:0000313" key="1">
    <source>
        <dbReference type="EMBL" id="ORD93743.1"/>
    </source>
</evidence>
<dbReference type="AlphaFoldDB" id="A0A1Y1S6E9"/>
<evidence type="ECO:0000313" key="2">
    <source>
        <dbReference type="Proteomes" id="UP000192639"/>
    </source>
</evidence>
<sequence>MREIEVDSILGDTNLVLDNAHLIFFNPSIKDVVEVCDWILSRVPEIVLDDLIYEYVLNHDRIDCRWMYGIVSGAELSGERLRFIYESVLYKDTIINDSYRLKTLGVVLDKYEIDKDDDNTYVLVDMLWNEIKEYSIEYEGIGELLRIARKRTGGFLDKRIEESGLILGEYDK</sequence>
<protein>
    <submittedName>
        <fullName evidence="1">Uncharacterized protein</fullName>
    </submittedName>
</protein>
<dbReference type="Proteomes" id="UP000192639">
    <property type="component" value="Unassembled WGS sequence"/>
</dbReference>
<dbReference type="EMBL" id="LWDP01000051">
    <property type="protein sequence ID" value="ORD93743.1"/>
    <property type="molecule type" value="Genomic_DNA"/>
</dbReference>
<dbReference type="OrthoDB" id="10631748at2759"/>
<dbReference type="VEuPathDB" id="MicrosporidiaDB:ECANGB1_1607"/>
<proteinExistence type="predicted"/>
<organism evidence="1 2">
    <name type="scientific">Enterospora canceri</name>
    <dbReference type="NCBI Taxonomy" id="1081671"/>
    <lineage>
        <taxon>Eukaryota</taxon>
        <taxon>Fungi</taxon>
        <taxon>Fungi incertae sedis</taxon>
        <taxon>Microsporidia</taxon>
        <taxon>Enterocytozoonidae</taxon>
        <taxon>Enterospora</taxon>
    </lineage>
</organism>
<keyword evidence="2" id="KW-1185">Reference proteome</keyword>
<comment type="caution">
    <text evidence="1">The sequence shown here is derived from an EMBL/GenBank/DDBJ whole genome shotgun (WGS) entry which is preliminary data.</text>
</comment>